<dbReference type="InterPro" id="IPR013087">
    <property type="entry name" value="Znf_C2H2_type"/>
</dbReference>
<proteinExistence type="predicted"/>
<evidence type="ECO:0000256" key="7">
    <source>
        <dbReference type="ARBA" id="ARBA00023242"/>
    </source>
</evidence>
<dbReference type="AlphaFoldDB" id="D8PWL6"/>
<dbReference type="PANTHER" id="PTHR46179:SF13">
    <property type="entry name" value="C2H2-TYPE DOMAIN-CONTAINING PROTEIN"/>
    <property type="match status" value="1"/>
</dbReference>
<evidence type="ECO:0000259" key="10">
    <source>
        <dbReference type="PROSITE" id="PS50157"/>
    </source>
</evidence>
<evidence type="ECO:0000313" key="11">
    <source>
        <dbReference type="EMBL" id="EFJ01060.1"/>
    </source>
</evidence>
<evidence type="ECO:0000256" key="6">
    <source>
        <dbReference type="ARBA" id="ARBA00023163"/>
    </source>
</evidence>
<dbReference type="VEuPathDB" id="FungiDB:SCHCODRAFT_02485675"/>
<comment type="subcellular location">
    <subcellularLocation>
        <location evidence="1">Nucleus</location>
    </subcellularLocation>
</comment>
<dbReference type="GO" id="GO:0006357">
    <property type="term" value="P:regulation of transcription by RNA polymerase II"/>
    <property type="evidence" value="ECO:0007669"/>
    <property type="project" value="TreeGrafter"/>
</dbReference>
<dbReference type="eggNOG" id="KOG1721">
    <property type="taxonomic scope" value="Eukaryota"/>
</dbReference>
<gene>
    <name evidence="11" type="ORF">SCHCODRAFT_232546</name>
</gene>
<feature type="domain" description="C2H2-type" evidence="10">
    <location>
        <begin position="55"/>
        <end position="85"/>
    </location>
</feature>
<feature type="compositionally biased region" description="Low complexity" evidence="9">
    <location>
        <begin position="168"/>
        <end position="194"/>
    </location>
</feature>
<dbReference type="GeneID" id="9595737"/>
<evidence type="ECO:0000256" key="9">
    <source>
        <dbReference type="SAM" id="MobiDB-lite"/>
    </source>
</evidence>
<keyword evidence="4" id="KW-0862">Zinc</keyword>
<dbReference type="SMART" id="SM00355">
    <property type="entry name" value="ZnF_C2H2"/>
    <property type="match status" value="3"/>
</dbReference>
<feature type="domain" description="C2H2-type" evidence="10">
    <location>
        <begin position="86"/>
        <end position="116"/>
    </location>
</feature>
<evidence type="ECO:0000256" key="8">
    <source>
        <dbReference type="PROSITE-ProRule" id="PRU00042"/>
    </source>
</evidence>
<dbReference type="PANTHER" id="PTHR46179">
    <property type="entry name" value="ZINC FINGER PROTEIN"/>
    <property type="match status" value="1"/>
</dbReference>
<keyword evidence="5" id="KW-0805">Transcription regulation</keyword>
<dbReference type="HOGENOM" id="CLU_1058283_0_0_1"/>
<evidence type="ECO:0000256" key="2">
    <source>
        <dbReference type="ARBA" id="ARBA00022723"/>
    </source>
</evidence>
<dbReference type="InterPro" id="IPR036236">
    <property type="entry name" value="Znf_C2H2_sf"/>
</dbReference>
<dbReference type="OMA" id="CEYDACG"/>
<keyword evidence="7" id="KW-0539">Nucleus</keyword>
<feature type="region of interest" description="Disordered" evidence="9">
    <location>
        <begin position="168"/>
        <end position="195"/>
    </location>
</feature>
<dbReference type="GO" id="GO:0008270">
    <property type="term" value="F:zinc ion binding"/>
    <property type="evidence" value="ECO:0007669"/>
    <property type="project" value="UniProtKB-KW"/>
</dbReference>
<dbReference type="RefSeq" id="XP_003035962.1">
    <property type="nucleotide sequence ID" value="XM_003035916.1"/>
</dbReference>
<dbReference type="EMBL" id="GL377303">
    <property type="protein sequence ID" value="EFJ01060.1"/>
    <property type="molecule type" value="Genomic_DNA"/>
</dbReference>
<accession>D8PWL6</accession>
<reference evidence="11 12" key="1">
    <citation type="journal article" date="2010" name="Nat. Biotechnol.">
        <title>Genome sequence of the model mushroom Schizophyllum commune.</title>
        <authorList>
            <person name="Ohm R.A."/>
            <person name="de Jong J.F."/>
            <person name="Lugones L.G."/>
            <person name="Aerts A."/>
            <person name="Kothe E."/>
            <person name="Stajich J.E."/>
            <person name="de Vries R.P."/>
            <person name="Record E."/>
            <person name="Levasseur A."/>
            <person name="Baker S.E."/>
            <person name="Bartholomew K.A."/>
            <person name="Coutinho P.M."/>
            <person name="Erdmann S."/>
            <person name="Fowler T.J."/>
            <person name="Gathman A.C."/>
            <person name="Lombard V."/>
            <person name="Henrissat B."/>
            <person name="Knabe N."/>
            <person name="Kuees U."/>
            <person name="Lilly W.W."/>
            <person name="Lindquist E."/>
            <person name="Lucas S."/>
            <person name="Magnuson J.K."/>
            <person name="Piumi F."/>
            <person name="Raudaskoski M."/>
            <person name="Salamov A."/>
            <person name="Schmutz J."/>
            <person name="Schwarze F.W.M.R."/>
            <person name="vanKuyk P.A."/>
            <person name="Horton J.S."/>
            <person name="Grigoriev I.V."/>
            <person name="Woesten H.A.B."/>
        </authorList>
    </citation>
    <scope>NUCLEOTIDE SEQUENCE [LARGE SCALE GENOMIC DNA]</scope>
    <source>
        <strain evidence="12">H4-8 / FGSC 9210</strain>
    </source>
</reference>
<dbReference type="PROSITE" id="PS50157">
    <property type="entry name" value="ZINC_FINGER_C2H2_2"/>
    <property type="match status" value="2"/>
</dbReference>
<keyword evidence="3 8" id="KW-0863">Zinc-finger</keyword>
<name>D8PWL6_SCHCM</name>
<evidence type="ECO:0000256" key="1">
    <source>
        <dbReference type="ARBA" id="ARBA00004123"/>
    </source>
</evidence>
<feature type="region of interest" description="Disordered" evidence="9">
    <location>
        <begin position="108"/>
        <end position="150"/>
    </location>
</feature>
<dbReference type="InParanoid" id="D8PWL6"/>
<evidence type="ECO:0000256" key="3">
    <source>
        <dbReference type="ARBA" id="ARBA00022771"/>
    </source>
</evidence>
<dbReference type="KEGG" id="scm:SCHCO_02485675"/>
<sequence length="263" mass="29306">MPRIRPNERYTPNNLPVFVDTICQECGAQVKKTRDQNRHKLGHLPDKYKNIKCRHPCTWPDCGKRFAAKCTLQTHIRAKHTGETPYVCPNEDCGEVFHDGAGLYHHRERHHDYKSPNARGPRAKPTKPAKAVVEKAPKAQRPGHTAAPTISRDVGYAVAASTAVYHTATASTSRKSSRVPELSPSSSFSSFVSPSPFPPSPVDNLFGIDFSDTSFIDELMSSQSSEVDESLFWPPVPAPELPPLDDYTSYSGYEEPLHYGEHH</sequence>
<dbReference type="Proteomes" id="UP000007431">
    <property type="component" value="Unassembled WGS sequence"/>
</dbReference>
<keyword evidence="6" id="KW-0804">Transcription</keyword>
<keyword evidence="2" id="KW-0479">Metal-binding</keyword>
<dbReference type="PROSITE" id="PS00028">
    <property type="entry name" value="ZINC_FINGER_C2H2_1"/>
    <property type="match status" value="3"/>
</dbReference>
<evidence type="ECO:0000256" key="4">
    <source>
        <dbReference type="ARBA" id="ARBA00022833"/>
    </source>
</evidence>
<dbReference type="Pfam" id="PF00096">
    <property type="entry name" value="zf-C2H2"/>
    <property type="match status" value="1"/>
</dbReference>
<organism evidence="12">
    <name type="scientific">Schizophyllum commune (strain H4-8 / FGSC 9210)</name>
    <name type="common">Split gill fungus</name>
    <dbReference type="NCBI Taxonomy" id="578458"/>
    <lineage>
        <taxon>Eukaryota</taxon>
        <taxon>Fungi</taxon>
        <taxon>Dikarya</taxon>
        <taxon>Basidiomycota</taxon>
        <taxon>Agaricomycotina</taxon>
        <taxon>Agaricomycetes</taxon>
        <taxon>Agaricomycetidae</taxon>
        <taxon>Agaricales</taxon>
        <taxon>Schizophyllaceae</taxon>
        <taxon>Schizophyllum</taxon>
    </lineage>
</organism>
<evidence type="ECO:0000256" key="5">
    <source>
        <dbReference type="ARBA" id="ARBA00023015"/>
    </source>
</evidence>
<protein>
    <recommendedName>
        <fullName evidence="10">C2H2-type domain-containing protein</fullName>
    </recommendedName>
</protein>
<evidence type="ECO:0000313" key="12">
    <source>
        <dbReference type="Proteomes" id="UP000007431"/>
    </source>
</evidence>
<dbReference type="SUPFAM" id="SSF57667">
    <property type="entry name" value="beta-beta-alpha zinc fingers"/>
    <property type="match status" value="1"/>
</dbReference>
<dbReference type="InterPro" id="IPR051061">
    <property type="entry name" value="Zinc_finger_trans_reg"/>
</dbReference>
<dbReference type="OrthoDB" id="654211at2759"/>
<dbReference type="GO" id="GO:0005634">
    <property type="term" value="C:nucleus"/>
    <property type="evidence" value="ECO:0007669"/>
    <property type="project" value="UniProtKB-SubCell"/>
</dbReference>
<dbReference type="Gene3D" id="3.30.160.60">
    <property type="entry name" value="Classic Zinc Finger"/>
    <property type="match status" value="2"/>
</dbReference>
<keyword evidence="12" id="KW-1185">Reference proteome</keyword>